<dbReference type="InterPro" id="IPR044946">
    <property type="entry name" value="Restrct_endonuc_typeI_TRD_sf"/>
</dbReference>
<evidence type="ECO:0000259" key="4">
    <source>
        <dbReference type="Pfam" id="PF01420"/>
    </source>
</evidence>
<dbReference type="RefSeq" id="WP_115084351.1">
    <property type="nucleotide sequence ID" value="NZ_UGTP01000005.1"/>
</dbReference>
<evidence type="ECO:0000313" key="5">
    <source>
        <dbReference type="EMBL" id="SUC38058.1"/>
    </source>
</evidence>
<dbReference type="PANTHER" id="PTHR30408:SF12">
    <property type="entry name" value="TYPE I RESTRICTION ENZYME MJAVIII SPECIFICITY SUBUNIT"/>
    <property type="match status" value="1"/>
</dbReference>
<protein>
    <submittedName>
        <fullName evidence="5">Type I restriction modification DNA specificity domain</fullName>
    </submittedName>
</protein>
<dbReference type="Proteomes" id="UP000254235">
    <property type="component" value="Unassembled WGS sequence"/>
</dbReference>
<evidence type="ECO:0000256" key="3">
    <source>
        <dbReference type="ARBA" id="ARBA00023125"/>
    </source>
</evidence>
<name>A0A379GAN2_9BACT</name>
<dbReference type="REBASE" id="409604">
    <property type="entry name" value="S1.Ppa13043ORF2555P"/>
</dbReference>
<dbReference type="PANTHER" id="PTHR30408">
    <property type="entry name" value="TYPE-1 RESTRICTION ENZYME ECOKI SPECIFICITY PROTEIN"/>
    <property type="match status" value="1"/>
</dbReference>
<feature type="domain" description="Type I restriction modification DNA specificity" evidence="4">
    <location>
        <begin position="9"/>
        <end position="186"/>
    </location>
</feature>
<sequence length="203" mass="22700">MKRPYLTKHRLGELIEVTRGASLSGEYYAEEGKLVRLTLGNFDLNGGGFKLNTSKTDLYFTGPVKENFILSKGDIITPLTEQTIGLLGATARIPESGKYIQSQDVALIRCKEGLLYPNYCYYLISSKMVRNQLSAAAQQTKIRHTSPDRIKDCTVCIPSYEEQVRIGDLLVEIDEKINLNKSINHNLATLVRSSKEGEVRRAA</sequence>
<dbReference type="InterPro" id="IPR052021">
    <property type="entry name" value="Type-I_RS_S_subunit"/>
</dbReference>
<evidence type="ECO:0000256" key="1">
    <source>
        <dbReference type="ARBA" id="ARBA00010923"/>
    </source>
</evidence>
<dbReference type="GO" id="GO:0009307">
    <property type="term" value="P:DNA restriction-modification system"/>
    <property type="evidence" value="ECO:0007669"/>
    <property type="project" value="UniProtKB-KW"/>
</dbReference>
<reference evidence="5 6" key="1">
    <citation type="submission" date="2018-06" db="EMBL/GenBank/DDBJ databases">
        <authorList>
            <consortium name="Pathogen Informatics"/>
            <person name="Doyle S."/>
        </authorList>
    </citation>
    <scope>NUCLEOTIDE SEQUENCE [LARGE SCALE GENOMIC DNA]</scope>
    <source>
        <strain evidence="5 6">NCTC13043</strain>
    </source>
</reference>
<dbReference type="OrthoDB" id="9816225at2"/>
<dbReference type="Pfam" id="PF01420">
    <property type="entry name" value="Methylase_S"/>
    <property type="match status" value="1"/>
</dbReference>
<evidence type="ECO:0000256" key="2">
    <source>
        <dbReference type="ARBA" id="ARBA00022747"/>
    </source>
</evidence>
<organism evidence="5 6">
    <name type="scientific">Prevotella pallens</name>
    <dbReference type="NCBI Taxonomy" id="60133"/>
    <lineage>
        <taxon>Bacteria</taxon>
        <taxon>Pseudomonadati</taxon>
        <taxon>Bacteroidota</taxon>
        <taxon>Bacteroidia</taxon>
        <taxon>Bacteroidales</taxon>
        <taxon>Prevotellaceae</taxon>
        <taxon>Prevotella</taxon>
    </lineage>
</organism>
<dbReference type="InterPro" id="IPR000055">
    <property type="entry name" value="Restrct_endonuc_typeI_TRD"/>
</dbReference>
<accession>A0A379GAN2</accession>
<gene>
    <name evidence="5" type="ORF">NCTC13043_02558</name>
</gene>
<proteinExistence type="inferred from homology"/>
<dbReference type="GeneID" id="78572149"/>
<dbReference type="SUPFAM" id="SSF116734">
    <property type="entry name" value="DNA methylase specificity domain"/>
    <property type="match status" value="1"/>
</dbReference>
<dbReference type="AlphaFoldDB" id="A0A379GAN2"/>
<dbReference type="EMBL" id="UGTP01000005">
    <property type="protein sequence ID" value="SUC38058.1"/>
    <property type="molecule type" value="Genomic_DNA"/>
</dbReference>
<dbReference type="GO" id="GO:0003677">
    <property type="term" value="F:DNA binding"/>
    <property type="evidence" value="ECO:0007669"/>
    <property type="project" value="UniProtKB-KW"/>
</dbReference>
<keyword evidence="3" id="KW-0238">DNA-binding</keyword>
<keyword evidence="2" id="KW-0680">Restriction system</keyword>
<evidence type="ECO:0000313" key="6">
    <source>
        <dbReference type="Proteomes" id="UP000254235"/>
    </source>
</evidence>
<comment type="similarity">
    <text evidence="1">Belongs to the type-I restriction system S methylase family.</text>
</comment>
<dbReference type="Gene3D" id="3.90.220.20">
    <property type="entry name" value="DNA methylase specificity domains"/>
    <property type="match status" value="1"/>
</dbReference>